<feature type="transmembrane region" description="Helical" evidence="1">
    <location>
        <begin position="70"/>
        <end position="90"/>
    </location>
</feature>
<name>A0ABX1PS81_9RHOO</name>
<evidence type="ECO:0000256" key="1">
    <source>
        <dbReference type="SAM" id="Phobius"/>
    </source>
</evidence>
<keyword evidence="1" id="KW-0812">Transmembrane</keyword>
<sequence>MSGQDFKLLVILIFAIILIPATILSIARFALDRFNIDISDDQSEQSLVLFFIFGVFAYSLYSIWDDSFHIVYIISRALFTSMAVFAHVIIIRISSLAVDRMFFQRTAQNRLATALLYYGAAIIYYYLYKNDLFIQHVH</sequence>
<evidence type="ECO:0000313" key="2">
    <source>
        <dbReference type="EMBL" id="NMG27231.1"/>
    </source>
</evidence>
<dbReference type="Proteomes" id="UP000615989">
    <property type="component" value="Unassembled WGS sequence"/>
</dbReference>
<evidence type="ECO:0000313" key="3">
    <source>
        <dbReference type="Proteomes" id="UP000615989"/>
    </source>
</evidence>
<feature type="transmembrane region" description="Helical" evidence="1">
    <location>
        <begin position="111"/>
        <end position="128"/>
    </location>
</feature>
<dbReference type="RefSeq" id="WP_169120954.1">
    <property type="nucleotide sequence ID" value="NZ_WTVG02000035.1"/>
</dbReference>
<reference evidence="2" key="1">
    <citation type="submission" date="2019-12" db="EMBL/GenBank/DDBJ databases">
        <title>Comparative genomics gives insights into the taxonomy of the Azoarcus-Aromatoleum group and reveals separate origins of nif in the plant-associated Azoarcus and non-plant-associated Aromatoleum sub-groups.</title>
        <authorList>
            <person name="Lafos M."/>
            <person name="Maluk M."/>
            <person name="Batista M."/>
            <person name="Junghare M."/>
            <person name="Carmona M."/>
            <person name="Faoro H."/>
            <person name="Cruz L.M."/>
            <person name="Battistoni F."/>
            <person name="De Souza E."/>
            <person name="Pedrosa F."/>
            <person name="Chen W.-M."/>
            <person name="Poole P.S."/>
            <person name="Dixon R.A."/>
            <person name="James E.K."/>
        </authorList>
    </citation>
    <scope>NUCLEOTIDE SEQUENCE</scope>
    <source>
        <strain evidence="2">LuFRes1</strain>
    </source>
</reference>
<keyword evidence="1" id="KW-1133">Transmembrane helix</keyword>
<keyword evidence="1" id="KW-0472">Membrane</keyword>
<dbReference type="EMBL" id="WTVG01000195">
    <property type="protein sequence ID" value="NMG27231.1"/>
    <property type="molecule type" value="Genomic_DNA"/>
</dbReference>
<accession>A0ABX1PS81</accession>
<gene>
    <name evidence="2" type="ORF">GO606_21595</name>
</gene>
<feature type="transmembrane region" description="Helical" evidence="1">
    <location>
        <begin position="6"/>
        <end position="27"/>
    </location>
</feature>
<keyword evidence="3" id="KW-1185">Reference proteome</keyword>
<proteinExistence type="predicted"/>
<comment type="caution">
    <text evidence="2">The sequence shown here is derived from an EMBL/GenBank/DDBJ whole genome shotgun (WGS) entry which is preliminary data.</text>
</comment>
<feature type="transmembrane region" description="Helical" evidence="1">
    <location>
        <begin position="47"/>
        <end position="64"/>
    </location>
</feature>
<protein>
    <submittedName>
        <fullName evidence="2">Uncharacterized protein</fullName>
    </submittedName>
</protein>
<organism evidence="2 3">
    <name type="scientific">Aromatoleum anaerobium</name>
    <dbReference type="NCBI Taxonomy" id="182180"/>
    <lineage>
        <taxon>Bacteria</taxon>
        <taxon>Pseudomonadati</taxon>
        <taxon>Pseudomonadota</taxon>
        <taxon>Betaproteobacteria</taxon>
        <taxon>Rhodocyclales</taxon>
        <taxon>Rhodocyclaceae</taxon>
        <taxon>Aromatoleum</taxon>
    </lineage>
</organism>